<dbReference type="GO" id="GO:0008270">
    <property type="term" value="F:zinc ion binding"/>
    <property type="evidence" value="ECO:0007669"/>
    <property type="project" value="UniProtKB-KW"/>
</dbReference>
<keyword evidence="6 12" id="KW-0863">Zinc-finger</keyword>
<feature type="domain" description="RanBP2-type" evidence="13">
    <location>
        <begin position="173"/>
        <end position="204"/>
    </location>
</feature>
<dbReference type="CDD" id="cd03429">
    <property type="entry name" value="NUDIX_NADH_pyrophosphatase_Nudt13"/>
    <property type="match status" value="1"/>
</dbReference>
<organism evidence="15 16">
    <name type="scientific">Fraxinus pennsylvanica</name>
    <dbReference type="NCBI Taxonomy" id="56036"/>
    <lineage>
        <taxon>Eukaryota</taxon>
        <taxon>Viridiplantae</taxon>
        <taxon>Streptophyta</taxon>
        <taxon>Embryophyta</taxon>
        <taxon>Tracheophyta</taxon>
        <taxon>Spermatophyta</taxon>
        <taxon>Magnoliopsida</taxon>
        <taxon>eudicotyledons</taxon>
        <taxon>Gunneridae</taxon>
        <taxon>Pentapetalae</taxon>
        <taxon>asterids</taxon>
        <taxon>lamiids</taxon>
        <taxon>Lamiales</taxon>
        <taxon>Oleaceae</taxon>
        <taxon>Oleeae</taxon>
        <taxon>Fraxinus</taxon>
    </lineage>
</organism>
<dbReference type="GO" id="GO:0019677">
    <property type="term" value="P:NAD+ catabolic process"/>
    <property type="evidence" value="ECO:0007669"/>
    <property type="project" value="TreeGrafter"/>
</dbReference>
<evidence type="ECO:0000256" key="10">
    <source>
        <dbReference type="ARBA" id="ARBA00023027"/>
    </source>
</evidence>
<evidence type="ECO:0000256" key="6">
    <source>
        <dbReference type="ARBA" id="ARBA00022771"/>
    </source>
</evidence>
<dbReference type="Proteomes" id="UP000834106">
    <property type="component" value="Chromosome 4"/>
</dbReference>
<comment type="similarity">
    <text evidence="3">Belongs to the Nudix hydrolase family. NudC subfamily.</text>
</comment>
<keyword evidence="10" id="KW-0520">NAD</keyword>
<dbReference type="Gene3D" id="3.90.79.10">
    <property type="entry name" value="Nucleoside Triphosphate Pyrophosphohydrolase"/>
    <property type="match status" value="1"/>
</dbReference>
<sequence>MRISGVVGLMVCQGTASKSCWALGCSIGVRKVHSTNPLFKKYTRCLICNKCHSSPVSIYYCIESSVLWQNCDWEKHDNLSPLGGPALGLATWTAGGHALIDTSNCRAPDSNEPRGVDQAMQIQIYRMSSGDWMCAACQHLNFKKRESCQRCSCPKYATEADVSAYGINRTEVLAGDWYCGALNCGSHNYASRASCYRCGGSRDYCGYGAGMTAPAGYAYDTSVLPGWKTGDWICTRLGCGVHNYASRTECYKCKTPKDFCNPIRSRTPKQTDPFSPQSAFQTLKTLLLSHSQEPISPDFKVLPFRKGKPLAGTTADSPADGPNWHLGWLSLRECKDFLESSEVTLSEDSLVYLGCKYEDDVVYWTIDVSDASGLVSELGARQFCFVELRTLMVATDWADAKAMGELAVAGHARALIEWHKVARFCGFCGGKTIPMEAGRRKQCSNESCKKRIYPRVDPVVIMLVIDKENDRVLLSRQSRFVPRMWSCLAGFIEPGESLEEAVRRETWEETGIEVGEVVYHSSQPWPVGPSSMPCQLMVGFYAYAKSLEIDVDKEELEDAQWHTREDVKKALEFAEYKKAQKTTATRVDQMCKGVEKGQNLSANFTVESGELATMFIPGPFAIAHHLISSWANQVDDDGDGAQMKQAGNSFSSL</sequence>
<dbReference type="Pfam" id="PF09297">
    <property type="entry name" value="Zn_ribbon_NUD"/>
    <property type="match status" value="1"/>
</dbReference>
<dbReference type="PANTHER" id="PTHR42904">
    <property type="entry name" value="NUDIX HYDROLASE, NUDC SUBFAMILY"/>
    <property type="match status" value="1"/>
</dbReference>
<dbReference type="Pfam" id="PF00641">
    <property type="entry name" value="Zn_ribbon_RanBP"/>
    <property type="match status" value="1"/>
</dbReference>
<proteinExistence type="inferred from homology"/>
<dbReference type="GO" id="GO:0005829">
    <property type="term" value="C:cytosol"/>
    <property type="evidence" value="ECO:0007669"/>
    <property type="project" value="TreeGrafter"/>
</dbReference>
<evidence type="ECO:0000256" key="12">
    <source>
        <dbReference type="PROSITE-ProRule" id="PRU00322"/>
    </source>
</evidence>
<dbReference type="SUPFAM" id="SSF55811">
    <property type="entry name" value="Nudix"/>
    <property type="match status" value="1"/>
</dbReference>
<dbReference type="PROSITE" id="PS01358">
    <property type="entry name" value="ZF_RANBP2_1"/>
    <property type="match status" value="3"/>
</dbReference>
<dbReference type="PRINTS" id="PR00502">
    <property type="entry name" value="NUDIXFAMILY"/>
</dbReference>
<dbReference type="InterPro" id="IPR000086">
    <property type="entry name" value="NUDIX_hydrolase_dom"/>
</dbReference>
<dbReference type="PROSITE" id="PS50199">
    <property type="entry name" value="ZF_RANBP2_2"/>
    <property type="match status" value="3"/>
</dbReference>
<evidence type="ECO:0000256" key="11">
    <source>
        <dbReference type="ARBA" id="ARBA00023679"/>
    </source>
</evidence>
<dbReference type="PANTHER" id="PTHR42904:SF6">
    <property type="entry name" value="NAD-CAPPED RNA HYDROLASE NUDT12"/>
    <property type="match status" value="1"/>
</dbReference>
<keyword evidence="8" id="KW-0862">Zinc</keyword>
<evidence type="ECO:0000256" key="7">
    <source>
        <dbReference type="ARBA" id="ARBA00022801"/>
    </source>
</evidence>
<feature type="domain" description="RanBP2-type" evidence="13">
    <location>
        <begin position="228"/>
        <end position="259"/>
    </location>
</feature>
<dbReference type="GO" id="GO:0035529">
    <property type="term" value="F:NADH pyrophosphatase activity"/>
    <property type="evidence" value="ECO:0007669"/>
    <property type="project" value="TreeGrafter"/>
</dbReference>
<dbReference type="InterPro" id="IPR050241">
    <property type="entry name" value="NAD-cap_RNA_hydrolase_NudC"/>
</dbReference>
<evidence type="ECO:0000256" key="8">
    <source>
        <dbReference type="ARBA" id="ARBA00022833"/>
    </source>
</evidence>
<dbReference type="FunFam" id="3.90.79.20:FF:000008">
    <property type="entry name" value="Nudix hydrolase 19, chloroplastic"/>
    <property type="match status" value="1"/>
</dbReference>
<feature type="domain" description="RanBP2-type" evidence="13">
    <location>
        <begin position="128"/>
        <end position="157"/>
    </location>
</feature>
<evidence type="ECO:0000256" key="1">
    <source>
        <dbReference type="ARBA" id="ARBA00001946"/>
    </source>
</evidence>
<comment type="cofactor">
    <cofactor evidence="2">
        <name>Zn(2+)</name>
        <dbReference type="ChEBI" id="CHEBI:29105"/>
    </cofactor>
</comment>
<dbReference type="InterPro" id="IPR036443">
    <property type="entry name" value="Znf_RanBP2_sf"/>
</dbReference>
<evidence type="ECO:0000313" key="15">
    <source>
        <dbReference type="EMBL" id="CAI9758956.1"/>
    </source>
</evidence>
<evidence type="ECO:0000313" key="16">
    <source>
        <dbReference type="Proteomes" id="UP000834106"/>
    </source>
</evidence>
<reference evidence="15" key="1">
    <citation type="submission" date="2023-05" db="EMBL/GenBank/DDBJ databases">
        <authorList>
            <person name="Huff M."/>
        </authorList>
    </citation>
    <scope>NUCLEOTIDE SEQUENCE</scope>
</reference>
<feature type="domain" description="Nudix hydrolase" evidence="14">
    <location>
        <begin position="454"/>
        <end position="584"/>
    </location>
</feature>
<keyword evidence="16" id="KW-1185">Reference proteome</keyword>
<dbReference type="InterPro" id="IPR015376">
    <property type="entry name" value="Znr_NADH_PPase"/>
</dbReference>
<keyword evidence="7" id="KW-0378">Hydrolase</keyword>
<dbReference type="SMART" id="SM00547">
    <property type="entry name" value="ZnF_RBZ"/>
    <property type="match status" value="3"/>
</dbReference>
<dbReference type="GO" id="GO:0006742">
    <property type="term" value="P:NADP+ catabolic process"/>
    <property type="evidence" value="ECO:0007669"/>
    <property type="project" value="TreeGrafter"/>
</dbReference>
<evidence type="ECO:0000259" key="14">
    <source>
        <dbReference type="PROSITE" id="PS51462"/>
    </source>
</evidence>
<accession>A0AAD1YWS7</accession>
<dbReference type="Pfam" id="PF09296">
    <property type="entry name" value="NUDIX-like"/>
    <property type="match status" value="1"/>
</dbReference>
<dbReference type="PROSITE" id="PS00893">
    <property type="entry name" value="NUDIX_BOX"/>
    <property type="match status" value="1"/>
</dbReference>
<dbReference type="FunFam" id="3.90.79.10:FF:000040">
    <property type="entry name" value="Nudix hydrolase 19, chloroplastic"/>
    <property type="match status" value="1"/>
</dbReference>
<evidence type="ECO:0000256" key="5">
    <source>
        <dbReference type="ARBA" id="ARBA00022723"/>
    </source>
</evidence>
<dbReference type="Gene3D" id="3.90.79.20">
    <property type="match status" value="1"/>
</dbReference>
<evidence type="ECO:0000256" key="3">
    <source>
        <dbReference type="ARBA" id="ARBA00009595"/>
    </source>
</evidence>
<evidence type="ECO:0000256" key="4">
    <source>
        <dbReference type="ARBA" id="ARBA00012381"/>
    </source>
</evidence>
<dbReference type="AlphaFoldDB" id="A0AAD1YWS7"/>
<evidence type="ECO:0000256" key="9">
    <source>
        <dbReference type="ARBA" id="ARBA00022842"/>
    </source>
</evidence>
<dbReference type="NCBIfam" id="NF001299">
    <property type="entry name" value="PRK00241.1"/>
    <property type="match status" value="1"/>
</dbReference>
<dbReference type="InterPro" id="IPR015797">
    <property type="entry name" value="NUDIX_hydrolase-like_dom_sf"/>
</dbReference>
<comment type="cofactor">
    <cofactor evidence="1">
        <name>Mg(2+)</name>
        <dbReference type="ChEBI" id="CHEBI:18420"/>
    </cofactor>
</comment>
<keyword evidence="9" id="KW-0460">Magnesium</keyword>
<dbReference type="PROSITE" id="PS51462">
    <property type="entry name" value="NUDIX"/>
    <property type="match status" value="1"/>
</dbReference>
<dbReference type="InterPro" id="IPR001876">
    <property type="entry name" value="Znf_RanBP2"/>
</dbReference>
<dbReference type="GO" id="GO:0005777">
    <property type="term" value="C:peroxisome"/>
    <property type="evidence" value="ECO:0007669"/>
    <property type="project" value="TreeGrafter"/>
</dbReference>
<dbReference type="InterPro" id="IPR049734">
    <property type="entry name" value="NudC-like_C"/>
</dbReference>
<dbReference type="InterPro" id="IPR015375">
    <property type="entry name" value="NADH_PPase-like_N"/>
</dbReference>
<gene>
    <name evidence="15" type="ORF">FPE_LOCUS6386</name>
</gene>
<dbReference type="Pfam" id="PF00293">
    <property type="entry name" value="NUDIX"/>
    <property type="match status" value="1"/>
</dbReference>
<comment type="catalytic activity">
    <reaction evidence="11">
        <text>a 5'-end NAD(+)-phospho-ribonucleoside in mRNA + H2O = a 5'-end phospho-adenosine-phospho-ribonucleoside in mRNA + beta-nicotinamide D-ribonucleotide + 2 H(+)</text>
        <dbReference type="Rhea" id="RHEA:60876"/>
        <dbReference type="Rhea" id="RHEA-COMP:15698"/>
        <dbReference type="Rhea" id="RHEA-COMP:15719"/>
        <dbReference type="ChEBI" id="CHEBI:14649"/>
        <dbReference type="ChEBI" id="CHEBI:15377"/>
        <dbReference type="ChEBI" id="CHEBI:15378"/>
        <dbReference type="ChEBI" id="CHEBI:144029"/>
        <dbReference type="ChEBI" id="CHEBI:144051"/>
    </reaction>
    <physiologicalReaction direction="left-to-right" evidence="11">
        <dbReference type="Rhea" id="RHEA:60877"/>
    </physiologicalReaction>
</comment>
<dbReference type="Gene3D" id="4.10.1060.10">
    <property type="entry name" value="Zinc finger, RanBP2-type"/>
    <property type="match status" value="3"/>
</dbReference>
<dbReference type="SUPFAM" id="SSF90209">
    <property type="entry name" value="Ran binding protein zinc finger-like"/>
    <property type="match status" value="3"/>
</dbReference>
<name>A0AAD1YWS7_9LAMI</name>
<dbReference type="InterPro" id="IPR020476">
    <property type="entry name" value="Nudix_hydrolase"/>
</dbReference>
<dbReference type="EC" id="3.6.1.22" evidence="4"/>
<evidence type="ECO:0000256" key="2">
    <source>
        <dbReference type="ARBA" id="ARBA00001947"/>
    </source>
</evidence>
<dbReference type="InterPro" id="IPR020084">
    <property type="entry name" value="NUDIX_hydrolase_CS"/>
</dbReference>
<protein>
    <recommendedName>
        <fullName evidence="4">NAD(+) diphosphatase</fullName>
        <ecNumber evidence="4">3.6.1.22</ecNumber>
    </recommendedName>
</protein>
<keyword evidence="5" id="KW-0479">Metal-binding</keyword>
<dbReference type="EMBL" id="OU503039">
    <property type="protein sequence ID" value="CAI9758956.1"/>
    <property type="molecule type" value="Genomic_DNA"/>
</dbReference>
<evidence type="ECO:0000259" key="13">
    <source>
        <dbReference type="PROSITE" id="PS50199"/>
    </source>
</evidence>